<evidence type="ECO:0000313" key="3">
    <source>
        <dbReference type="Proteomes" id="UP001589894"/>
    </source>
</evidence>
<dbReference type="RefSeq" id="WP_377336983.1">
    <property type="nucleotide sequence ID" value="NZ_JBHLUE010000004.1"/>
</dbReference>
<proteinExistence type="predicted"/>
<name>A0ABV6NTE9_9ACTN</name>
<comment type="caution">
    <text evidence="2">The sequence shown here is derived from an EMBL/GenBank/DDBJ whole genome shotgun (WGS) entry which is preliminary data.</text>
</comment>
<dbReference type="InterPro" id="IPR024520">
    <property type="entry name" value="DUF3558"/>
</dbReference>
<evidence type="ECO:0000313" key="2">
    <source>
        <dbReference type="EMBL" id="MFC0564040.1"/>
    </source>
</evidence>
<reference evidence="2 3" key="1">
    <citation type="submission" date="2024-09" db="EMBL/GenBank/DDBJ databases">
        <authorList>
            <person name="Sun Q."/>
            <person name="Mori K."/>
        </authorList>
    </citation>
    <scope>NUCLEOTIDE SEQUENCE [LARGE SCALE GENOMIC DNA]</scope>
    <source>
        <strain evidence="2 3">TBRC 2205</strain>
    </source>
</reference>
<organism evidence="2 3">
    <name type="scientific">Plantactinospora siamensis</name>
    <dbReference type="NCBI Taxonomy" id="555372"/>
    <lineage>
        <taxon>Bacteria</taxon>
        <taxon>Bacillati</taxon>
        <taxon>Actinomycetota</taxon>
        <taxon>Actinomycetes</taxon>
        <taxon>Micromonosporales</taxon>
        <taxon>Micromonosporaceae</taxon>
        <taxon>Plantactinospora</taxon>
    </lineage>
</organism>
<feature type="compositionally biased region" description="Low complexity" evidence="1">
    <location>
        <begin position="23"/>
        <end position="42"/>
    </location>
</feature>
<feature type="region of interest" description="Disordered" evidence="1">
    <location>
        <begin position="21"/>
        <end position="42"/>
    </location>
</feature>
<evidence type="ECO:0000256" key="1">
    <source>
        <dbReference type="SAM" id="MobiDB-lite"/>
    </source>
</evidence>
<accession>A0ABV6NTE9</accession>
<gene>
    <name evidence="2" type="ORF">ACFFHU_07645</name>
</gene>
<dbReference type="Proteomes" id="UP001589894">
    <property type="component" value="Unassembled WGS sequence"/>
</dbReference>
<protein>
    <submittedName>
        <fullName evidence="2">DUF3558 family protein</fullName>
    </submittedName>
</protein>
<sequence>MALATVSGCGTGAEDADVAWKGSASPTASTGTAPTASASTAPARPAKLTSACKLLPAKTVNTVLGGTAATRLSAHEEPVEKKSGRTRISCSYGRDGNEPFALLVSMRPGQADEAEAQLDGIAANSGVKATRLTVHDAGAVTYAKEGMRSIAVAVPYQDELRLVIFAAPQVVPQSKLVDLAEHVVKQV</sequence>
<dbReference type="Pfam" id="PF12079">
    <property type="entry name" value="DUF3558"/>
    <property type="match status" value="1"/>
</dbReference>
<keyword evidence="3" id="KW-1185">Reference proteome</keyword>
<dbReference type="EMBL" id="JBHLUE010000004">
    <property type="protein sequence ID" value="MFC0564040.1"/>
    <property type="molecule type" value="Genomic_DNA"/>
</dbReference>